<organism evidence="2 3">
    <name type="scientific">Sphingobium xenophagum</name>
    <dbReference type="NCBI Taxonomy" id="121428"/>
    <lineage>
        <taxon>Bacteria</taxon>
        <taxon>Pseudomonadati</taxon>
        <taxon>Pseudomonadota</taxon>
        <taxon>Alphaproteobacteria</taxon>
        <taxon>Sphingomonadales</taxon>
        <taxon>Sphingomonadaceae</taxon>
        <taxon>Sphingobium</taxon>
    </lineage>
</organism>
<evidence type="ECO:0000313" key="3">
    <source>
        <dbReference type="Proteomes" id="UP000217141"/>
    </source>
</evidence>
<dbReference type="Pfam" id="PF11736">
    <property type="entry name" value="DUF3299"/>
    <property type="match status" value="1"/>
</dbReference>
<dbReference type="AlphaFoldDB" id="A0A249MX93"/>
<dbReference type="RefSeq" id="WP_017181307.1">
    <property type="nucleotide sequence ID" value="NZ_CP022746.1"/>
</dbReference>
<evidence type="ECO:0000256" key="1">
    <source>
        <dbReference type="SAM" id="SignalP"/>
    </source>
</evidence>
<dbReference type="KEGG" id="shyd:CJD35_15155"/>
<dbReference type="InterPro" id="IPR021727">
    <property type="entry name" value="DUF3299"/>
</dbReference>
<feature type="signal peptide" evidence="1">
    <location>
        <begin position="1"/>
        <end position="20"/>
    </location>
</feature>
<proteinExistence type="predicted"/>
<keyword evidence="1" id="KW-0732">Signal</keyword>
<evidence type="ECO:0000313" key="2">
    <source>
        <dbReference type="EMBL" id="ASY45882.1"/>
    </source>
</evidence>
<accession>A0A249MX93</accession>
<dbReference type="Gene3D" id="2.40.50.870">
    <property type="entry name" value="Protein of unknown function (DUF3299)"/>
    <property type="match status" value="1"/>
</dbReference>
<protein>
    <submittedName>
        <fullName evidence="2">DUF3299 domain-containing protein</fullName>
    </submittedName>
</protein>
<gene>
    <name evidence="2" type="ORF">CJD35_15155</name>
</gene>
<feature type="chain" id="PRO_5012761102" evidence="1">
    <location>
        <begin position="21"/>
        <end position="164"/>
    </location>
</feature>
<name>A0A249MX93_SPHXE</name>
<sequence>MMRLLILPALLALTAIPVGAAMQLGKPAPTKDVWQPAKTPAGGTPWSLLQQTKLNDRTDEATMMIYTKPSFPPAVKALNGKQIKIAGWMMPLDNGLKQKHWVLLGYPPGCPFHMHALPNQFIEINAAVPFPTDESKVHVVTGTLQLTGYDESGIFYRLLNARPA</sequence>
<reference evidence="2 3" key="1">
    <citation type="submission" date="2017-08" db="EMBL/GenBank/DDBJ databases">
        <title>Whole Genome Sequence of Sphingobium hydrophobicum C1: Insights into Adaption to the Electronic-waste Contaminated Sediment.</title>
        <authorList>
            <person name="Song D."/>
            <person name="Chen X."/>
            <person name="Xu M."/>
        </authorList>
    </citation>
    <scope>NUCLEOTIDE SEQUENCE [LARGE SCALE GENOMIC DNA]</scope>
    <source>
        <strain evidence="2 3">C1</strain>
    </source>
</reference>
<dbReference type="Proteomes" id="UP000217141">
    <property type="component" value="Chromosome II"/>
</dbReference>
<dbReference type="EMBL" id="CP022746">
    <property type="protein sequence ID" value="ASY45882.1"/>
    <property type="molecule type" value="Genomic_DNA"/>
</dbReference>